<reference evidence="1" key="1">
    <citation type="journal article" date="2022" name="ISME J.">
        <title>Identification of active gaseous-alkane degraders at natural gas seeps.</title>
        <authorList>
            <person name="Farhan Ul Haque M."/>
            <person name="Hernandez M."/>
            <person name="Crombie A.T."/>
            <person name="Murrell J.C."/>
        </authorList>
    </citation>
    <scope>NUCLEOTIDE SEQUENCE</scope>
    <source>
        <strain evidence="1">PC2</strain>
    </source>
</reference>
<protein>
    <submittedName>
        <fullName evidence="1">Uncharacterized protein</fullName>
    </submittedName>
</protein>
<keyword evidence="2" id="KW-1185">Reference proteome</keyword>
<accession>A0ABS9Z950</accession>
<gene>
    <name evidence="1" type="ORF">K2U94_15340</name>
</gene>
<evidence type="ECO:0000313" key="2">
    <source>
        <dbReference type="Proteomes" id="UP001139104"/>
    </source>
</evidence>
<dbReference type="EMBL" id="JAIVFP010000001">
    <property type="protein sequence ID" value="MCI4684116.1"/>
    <property type="molecule type" value="Genomic_DNA"/>
</dbReference>
<organism evidence="1 2">
    <name type="scientific">Candidatus Rhodoblastus alkanivorans</name>
    <dbReference type="NCBI Taxonomy" id="2954117"/>
    <lineage>
        <taxon>Bacteria</taxon>
        <taxon>Pseudomonadati</taxon>
        <taxon>Pseudomonadota</taxon>
        <taxon>Alphaproteobacteria</taxon>
        <taxon>Hyphomicrobiales</taxon>
        <taxon>Rhodoblastaceae</taxon>
        <taxon>Rhodoblastus</taxon>
    </lineage>
</organism>
<dbReference type="RefSeq" id="WP_243068026.1">
    <property type="nucleotide sequence ID" value="NZ_JAIVFK010000039.1"/>
</dbReference>
<sequence>MAFDFSTLGPLANAVEKAGAPILGAAFRAGSTVSTAAPFPLNMVLPVVLNSLADVVGGAADDPAALAEKIGADPNAAVKVQAIEGRHKDDLQSALDFAKLQADQNAAYLAVDMPIWSKIFFAGARPLQMWLTGPLLTLYQIVAATGYAAPLDPSSYAIMAAQYAMLAGARTYEKGVGTASPAPLLPAQVKRILSRKEMK</sequence>
<evidence type="ECO:0000313" key="1">
    <source>
        <dbReference type="EMBL" id="MCI4684116.1"/>
    </source>
</evidence>
<name>A0ABS9Z950_9HYPH</name>
<proteinExistence type="predicted"/>
<dbReference type="Proteomes" id="UP001139104">
    <property type="component" value="Unassembled WGS sequence"/>
</dbReference>
<comment type="caution">
    <text evidence="1">The sequence shown here is derived from an EMBL/GenBank/DDBJ whole genome shotgun (WGS) entry which is preliminary data.</text>
</comment>